<feature type="region of interest" description="Disordered" evidence="2">
    <location>
        <begin position="56"/>
        <end position="211"/>
    </location>
</feature>
<dbReference type="PROSITE" id="PS50800">
    <property type="entry name" value="SAP"/>
    <property type="match status" value="1"/>
</dbReference>
<dbReference type="InterPro" id="IPR003034">
    <property type="entry name" value="SAP_dom"/>
</dbReference>
<evidence type="ECO:0000256" key="1">
    <source>
        <dbReference type="PROSITE-ProRule" id="PRU00176"/>
    </source>
</evidence>
<feature type="region of interest" description="Disordered" evidence="2">
    <location>
        <begin position="359"/>
        <end position="397"/>
    </location>
</feature>
<feature type="compositionally biased region" description="Basic and acidic residues" evidence="2">
    <location>
        <begin position="360"/>
        <end position="377"/>
    </location>
</feature>
<dbReference type="Gene3D" id="1.10.720.30">
    <property type="entry name" value="SAP domain"/>
    <property type="match status" value="1"/>
</dbReference>
<feature type="compositionally biased region" description="Basic residues" evidence="2">
    <location>
        <begin position="378"/>
        <end position="397"/>
    </location>
</feature>
<evidence type="ECO:0000259" key="4">
    <source>
        <dbReference type="PROSITE" id="PS50800"/>
    </source>
</evidence>
<evidence type="ECO:0000259" key="3">
    <source>
        <dbReference type="PROSITE" id="PS50102"/>
    </source>
</evidence>
<dbReference type="InterPro" id="IPR012677">
    <property type="entry name" value="Nucleotide-bd_a/b_plait_sf"/>
</dbReference>
<evidence type="ECO:0000313" key="5">
    <source>
        <dbReference type="EMBL" id="CAK7932923.1"/>
    </source>
</evidence>
<dbReference type="InterPro" id="IPR034257">
    <property type="entry name" value="Acinus_RRM"/>
</dbReference>
<feature type="region of interest" description="Disordered" evidence="2">
    <location>
        <begin position="314"/>
        <end position="336"/>
    </location>
</feature>
<dbReference type="InterPro" id="IPR000504">
    <property type="entry name" value="RRM_dom"/>
</dbReference>
<evidence type="ECO:0000313" key="6">
    <source>
        <dbReference type="Proteomes" id="UP001162060"/>
    </source>
</evidence>
<dbReference type="GO" id="GO:0003723">
    <property type="term" value="F:RNA binding"/>
    <property type="evidence" value="ECO:0007669"/>
    <property type="project" value="UniProtKB-UniRule"/>
</dbReference>
<feature type="compositionally biased region" description="Acidic residues" evidence="2">
    <location>
        <begin position="67"/>
        <end position="76"/>
    </location>
</feature>
<dbReference type="Pfam" id="PF02037">
    <property type="entry name" value="SAP"/>
    <property type="match status" value="1"/>
</dbReference>
<dbReference type="SUPFAM" id="SSF68906">
    <property type="entry name" value="SAP domain"/>
    <property type="match status" value="1"/>
</dbReference>
<dbReference type="CDD" id="cd12432">
    <property type="entry name" value="RRM_ACINU"/>
    <property type="match status" value="1"/>
</dbReference>
<dbReference type="Proteomes" id="UP001162060">
    <property type="component" value="Unassembled WGS sequence"/>
</dbReference>
<dbReference type="PANTHER" id="PTHR47031:SF3">
    <property type="entry name" value="SAP DOMAIN-CONTAINING PROTEIN"/>
    <property type="match status" value="1"/>
</dbReference>
<comment type="caution">
    <text evidence="5">The sequence shown here is derived from an EMBL/GenBank/DDBJ whole genome shotgun (WGS) entry which is preliminary data.</text>
</comment>
<name>A0AAV1UI17_9STRA</name>
<gene>
    <name evidence="5" type="ORF">PM001_LOCUS18073</name>
</gene>
<proteinExistence type="predicted"/>
<dbReference type="SUPFAM" id="SSF54928">
    <property type="entry name" value="RNA-binding domain, RBD"/>
    <property type="match status" value="1"/>
</dbReference>
<feature type="domain" description="SAP" evidence="4">
    <location>
        <begin position="11"/>
        <end position="45"/>
    </location>
</feature>
<evidence type="ECO:0000256" key="2">
    <source>
        <dbReference type="SAM" id="MobiDB-lite"/>
    </source>
</evidence>
<dbReference type="InterPro" id="IPR032552">
    <property type="entry name" value="RSB_motif"/>
</dbReference>
<dbReference type="PROSITE" id="PS50102">
    <property type="entry name" value="RRM"/>
    <property type="match status" value="1"/>
</dbReference>
<dbReference type="AlphaFoldDB" id="A0AAV1UI17"/>
<evidence type="ECO:0008006" key="7">
    <source>
        <dbReference type="Google" id="ProtNLM"/>
    </source>
</evidence>
<dbReference type="SMART" id="SM00513">
    <property type="entry name" value="SAP"/>
    <property type="match status" value="1"/>
</dbReference>
<feature type="compositionally biased region" description="Basic and acidic residues" evidence="2">
    <location>
        <begin position="77"/>
        <end position="94"/>
    </location>
</feature>
<organism evidence="5 6">
    <name type="scientific">Peronospora matthiolae</name>
    <dbReference type="NCBI Taxonomy" id="2874970"/>
    <lineage>
        <taxon>Eukaryota</taxon>
        <taxon>Sar</taxon>
        <taxon>Stramenopiles</taxon>
        <taxon>Oomycota</taxon>
        <taxon>Peronosporomycetes</taxon>
        <taxon>Peronosporales</taxon>
        <taxon>Peronosporaceae</taxon>
        <taxon>Peronospora</taxon>
    </lineage>
</organism>
<dbReference type="PANTHER" id="PTHR47031">
    <property type="entry name" value="SAP DNA-BINDING DOMAIN-CONTAINING PROTEIN"/>
    <property type="match status" value="1"/>
</dbReference>
<accession>A0AAV1UI17</accession>
<feature type="compositionally biased region" description="Polar residues" evidence="2">
    <location>
        <begin position="318"/>
        <end position="331"/>
    </location>
</feature>
<dbReference type="InterPro" id="IPR035979">
    <property type="entry name" value="RBD_domain_sf"/>
</dbReference>
<dbReference type="EMBL" id="CAKLBY020000192">
    <property type="protein sequence ID" value="CAK7932923.1"/>
    <property type="molecule type" value="Genomic_DNA"/>
</dbReference>
<keyword evidence="1" id="KW-0694">RNA-binding</keyword>
<dbReference type="Gene3D" id="3.30.70.330">
    <property type="match status" value="1"/>
</dbReference>
<dbReference type="InterPro" id="IPR036361">
    <property type="entry name" value="SAP_dom_sf"/>
</dbReference>
<feature type="domain" description="RRM" evidence="3">
    <location>
        <begin position="228"/>
        <end position="305"/>
    </location>
</feature>
<reference evidence="5" key="1">
    <citation type="submission" date="2024-01" db="EMBL/GenBank/DDBJ databases">
        <authorList>
            <person name="Webb A."/>
        </authorList>
    </citation>
    <scope>NUCLEOTIDE SEQUENCE</scope>
    <source>
        <strain evidence="5">Pm1</strain>
    </source>
</reference>
<dbReference type="Pfam" id="PF16294">
    <property type="entry name" value="RSB_motif"/>
    <property type="match status" value="1"/>
</dbReference>
<feature type="compositionally biased region" description="Acidic residues" evidence="2">
    <location>
        <begin position="140"/>
        <end position="151"/>
    </location>
</feature>
<feature type="compositionally biased region" description="Basic and acidic residues" evidence="2">
    <location>
        <begin position="56"/>
        <end position="66"/>
    </location>
</feature>
<feature type="compositionally biased region" description="Acidic residues" evidence="2">
    <location>
        <begin position="95"/>
        <end position="118"/>
    </location>
</feature>
<protein>
    <recommendedName>
        <fullName evidence="7">SAP domain-containing protein</fullName>
    </recommendedName>
</protein>
<sequence>MTLEHAAPDALTRLKVKDLQRELKKRGLDASGLKAVLLQRLKEHVQQDEVLKLQEKGELEHEKMGKEEEEVKEENEEMKVVDEKVVVEDRQEREGMEEEEKDKENVEEEQMQQEVDEEERTKASDCQENEDIGMEGSGEQQDEALEVESDGEGGKSAETGVLKRHRGADNDQNDSSGTKKAKLDDDFETSGQQLKKEDQSKTTMPLDDTEADEKVVDGCGRGDDGNKTTIRIDNFVRPFTLNAVKALVRECGPFVEGGFWMDAIKTHCFVTYTSSEIAESSIAALDGKLWPPENGRSLKVKFVDHTAMEVAQLGEANIPSQPKRGSSSEQAPQRPEVTIDEFFQKTETKPVLYYLPLTDEQIKQKKERRGQKPEGQPRKRRHRGGRKRNRRARFQRR</sequence>